<dbReference type="Proteomes" id="UP001243009">
    <property type="component" value="Unassembled WGS sequence"/>
</dbReference>
<keyword evidence="1" id="KW-0732">Signal</keyword>
<accession>A0ABT9E6T2</accession>
<dbReference type="Gene3D" id="2.120.10.30">
    <property type="entry name" value="TolB, C-terminal domain"/>
    <property type="match status" value="1"/>
</dbReference>
<evidence type="ECO:0000259" key="2">
    <source>
        <dbReference type="Pfam" id="PF07995"/>
    </source>
</evidence>
<dbReference type="PANTHER" id="PTHR33546:SF1">
    <property type="entry name" value="LARGE, MULTIFUNCTIONAL SECRETED PROTEIN"/>
    <property type="match status" value="1"/>
</dbReference>
<dbReference type="EMBL" id="JAUTWS010000035">
    <property type="protein sequence ID" value="MDO9711807.1"/>
    <property type="molecule type" value="Genomic_DNA"/>
</dbReference>
<dbReference type="InterPro" id="IPR011042">
    <property type="entry name" value="6-blade_b-propeller_TolB-like"/>
</dbReference>
<dbReference type="Pfam" id="PF07995">
    <property type="entry name" value="GSDH"/>
    <property type="match status" value="1"/>
</dbReference>
<dbReference type="RefSeq" id="WP_305106663.1">
    <property type="nucleotide sequence ID" value="NZ_JAUTWS010000035.1"/>
</dbReference>
<comment type="caution">
    <text evidence="3">The sequence shown here is derived from an EMBL/GenBank/DDBJ whole genome shotgun (WGS) entry which is preliminary data.</text>
</comment>
<feature type="chain" id="PRO_5045134073" evidence="1">
    <location>
        <begin position="23"/>
        <end position="395"/>
    </location>
</feature>
<evidence type="ECO:0000313" key="3">
    <source>
        <dbReference type="EMBL" id="MDO9711807.1"/>
    </source>
</evidence>
<sequence length="395" mass="42413">MKNPWLALGLGAALMLPAIAQAQQAPAPAWAQGRPDSLAASPLAPNAPKLTATPLEQVPVGKLTLPPGFKAEVFAHGMPGARMMALGSNGTLFIGTRTIGRVYAVKDGKTYTIASGLNQPNGVAFKDGALYVIAINKVFRYDGIEAKLDAPGTPADLTAAFALPTEEHHGWKFASFGPDGKLYMQVGAPCNICQIDENRHALLLRYNPDGSGREVVARGVRNSVGQAFHPTTGQLWFTNNGRDWAGEDSPEDTLGVVQKTGEHFGFPFCHMGSMADPDVKGRECSEFSPPALKLGPHAAALGIRFYTGDMFPAEYRNSMFIARHGSWNRTQRIGYDVVNVTLDAQGKPSMRPFLGGLLEGNAYLGRPTDVQQMPDGSLLVSDEQAGAIYRITYSR</sequence>
<dbReference type="SUPFAM" id="SSF50952">
    <property type="entry name" value="Soluble quinoprotein glucose dehydrogenase"/>
    <property type="match status" value="1"/>
</dbReference>
<keyword evidence="4" id="KW-1185">Reference proteome</keyword>
<dbReference type="InterPro" id="IPR012938">
    <property type="entry name" value="Glc/Sorbosone_DH"/>
</dbReference>
<proteinExistence type="predicted"/>
<feature type="signal peptide" evidence="1">
    <location>
        <begin position="1"/>
        <end position="22"/>
    </location>
</feature>
<protein>
    <submittedName>
        <fullName evidence="3">PQQ-dependent sugar dehydrogenase</fullName>
    </submittedName>
</protein>
<name>A0ABT9E6T2_9PROT</name>
<feature type="domain" description="Glucose/Sorbosone dehydrogenase" evidence="2">
    <location>
        <begin position="166"/>
        <end position="390"/>
    </location>
</feature>
<evidence type="ECO:0000256" key="1">
    <source>
        <dbReference type="SAM" id="SignalP"/>
    </source>
</evidence>
<reference evidence="3 4" key="1">
    <citation type="submission" date="2023-08" db="EMBL/GenBank/DDBJ databases">
        <title>The draft genome sequence of Paracraurococcus sp. LOR1-02.</title>
        <authorList>
            <person name="Kingkaew E."/>
            <person name="Tanasupawat S."/>
        </authorList>
    </citation>
    <scope>NUCLEOTIDE SEQUENCE [LARGE SCALE GENOMIC DNA]</scope>
    <source>
        <strain evidence="3 4">LOR1-02</strain>
    </source>
</reference>
<dbReference type="InterPro" id="IPR011041">
    <property type="entry name" value="Quinoprot_gluc/sorb_DH_b-prop"/>
</dbReference>
<gene>
    <name evidence="3" type="ORF">Q7A36_25900</name>
</gene>
<evidence type="ECO:0000313" key="4">
    <source>
        <dbReference type="Proteomes" id="UP001243009"/>
    </source>
</evidence>
<dbReference type="PANTHER" id="PTHR33546">
    <property type="entry name" value="LARGE, MULTIFUNCTIONAL SECRETED PROTEIN-RELATED"/>
    <property type="match status" value="1"/>
</dbReference>
<organism evidence="3 4">
    <name type="scientific">Paracraurococcus lichenis</name>
    <dbReference type="NCBI Taxonomy" id="3064888"/>
    <lineage>
        <taxon>Bacteria</taxon>
        <taxon>Pseudomonadati</taxon>
        <taxon>Pseudomonadota</taxon>
        <taxon>Alphaproteobacteria</taxon>
        <taxon>Acetobacterales</taxon>
        <taxon>Roseomonadaceae</taxon>
        <taxon>Paracraurococcus</taxon>
    </lineage>
</organism>